<dbReference type="InterPro" id="IPR019137">
    <property type="entry name" value="Nck-associated_protein-1"/>
</dbReference>
<organism evidence="3 4">
    <name type="scientific">Lithocarpus litseifolius</name>
    <dbReference type="NCBI Taxonomy" id="425828"/>
    <lineage>
        <taxon>Eukaryota</taxon>
        <taxon>Viridiplantae</taxon>
        <taxon>Streptophyta</taxon>
        <taxon>Embryophyta</taxon>
        <taxon>Tracheophyta</taxon>
        <taxon>Spermatophyta</taxon>
        <taxon>Magnoliopsida</taxon>
        <taxon>eudicotyledons</taxon>
        <taxon>Gunneridae</taxon>
        <taxon>Pentapetalae</taxon>
        <taxon>rosids</taxon>
        <taxon>fabids</taxon>
        <taxon>Fagales</taxon>
        <taxon>Fagaceae</taxon>
        <taxon>Lithocarpus</taxon>
    </lineage>
</organism>
<dbReference type="Pfam" id="PF09735">
    <property type="entry name" value="Nckap1"/>
    <property type="match status" value="1"/>
</dbReference>
<evidence type="ECO:0000313" key="3">
    <source>
        <dbReference type="EMBL" id="KAL0011584.1"/>
    </source>
</evidence>
<feature type="region of interest" description="Disordered" evidence="2">
    <location>
        <begin position="189"/>
        <end position="209"/>
    </location>
</feature>
<dbReference type="Proteomes" id="UP001459277">
    <property type="component" value="Unassembled WGS sequence"/>
</dbReference>
<evidence type="ECO:0000256" key="2">
    <source>
        <dbReference type="SAM" id="MobiDB-lite"/>
    </source>
</evidence>
<feature type="compositionally biased region" description="Basic and acidic residues" evidence="2">
    <location>
        <begin position="97"/>
        <end position="117"/>
    </location>
</feature>
<protein>
    <recommendedName>
        <fullName evidence="5">Gamma-tubulin complex component</fullName>
    </recommendedName>
</protein>
<dbReference type="AlphaFoldDB" id="A0AAW2DNA7"/>
<evidence type="ECO:0008006" key="5">
    <source>
        <dbReference type="Google" id="ProtNLM"/>
    </source>
</evidence>
<dbReference type="GO" id="GO:0030866">
    <property type="term" value="P:cortical actin cytoskeleton organization"/>
    <property type="evidence" value="ECO:0007669"/>
    <property type="project" value="TreeGrafter"/>
</dbReference>
<name>A0AAW2DNA7_9ROSI</name>
<dbReference type="PANTHER" id="PTHR12093:SF10">
    <property type="entry name" value="MEMBRANE-ASSOCIATED PROTEIN HEM"/>
    <property type="match status" value="1"/>
</dbReference>
<keyword evidence="4" id="KW-1185">Reference proteome</keyword>
<dbReference type="GO" id="GO:0030031">
    <property type="term" value="P:cell projection assembly"/>
    <property type="evidence" value="ECO:0007669"/>
    <property type="project" value="TreeGrafter"/>
</dbReference>
<dbReference type="GO" id="GO:0016477">
    <property type="term" value="P:cell migration"/>
    <property type="evidence" value="ECO:0007669"/>
    <property type="project" value="TreeGrafter"/>
</dbReference>
<comment type="caution">
    <text evidence="3">The sequence shown here is derived from an EMBL/GenBank/DDBJ whole genome shotgun (WGS) entry which is preliminary data.</text>
</comment>
<feature type="compositionally biased region" description="Basic and acidic residues" evidence="2">
    <location>
        <begin position="189"/>
        <end position="198"/>
    </location>
</feature>
<dbReference type="PANTHER" id="PTHR12093">
    <property type="entry name" value="NCK-ASSOCIATED PROTEIN 1"/>
    <property type="match status" value="1"/>
</dbReference>
<feature type="region of interest" description="Disordered" evidence="2">
    <location>
        <begin position="89"/>
        <end position="122"/>
    </location>
</feature>
<reference evidence="3 4" key="1">
    <citation type="submission" date="2024-01" db="EMBL/GenBank/DDBJ databases">
        <title>A telomere-to-telomere, gap-free genome of sweet tea (Lithocarpus litseifolius).</title>
        <authorList>
            <person name="Zhou J."/>
        </authorList>
    </citation>
    <scope>NUCLEOTIDE SEQUENCE [LARGE SCALE GENOMIC DNA]</scope>
    <source>
        <strain evidence="3">Zhou-2022a</strain>
        <tissue evidence="3">Leaf</tissue>
    </source>
</reference>
<evidence type="ECO:0000256" key="1">
    <source>
        <dbReference type="ARBA" id="ARBA00037947"/>
    </source>
</evidence>
<dbReference type="GO" id="GO:0000902">
    <property type="term" value="P:cell morphogenesis"/>
    <property type="evidence" value="ECO:0007669"/>
    <property type="project" value="TreeGrafter"/>
</dbReference>
<dbReference type="EMBL" id="JAZDWU010000002">
    <property type="protein sequence ID" value="KAL0011584.1"/>
    <property type="molecule type" value="Genomic_DNA"/>
</dbReference>
<sequence length="424" mass="46423">MRLERGLDGNWAIVWSEVHEVGPKPLIPFKPTGHKDIPRSPFISAKPKLVWRPRQTPKMLNPVHCQSFKSAHVLGSQLLKPLEIQLPLESQDGASSRGDELRKLTGRDDPVTGKDSEPISSADKGILDIGLASSGLTSLGAEEPQGFGFSDSEFTRDKAVNLVIAGSVPVVINRFYPLLDSGNGREAEFGEGEAHVGEVESGGVSQSDSGLQILPWKSSGVVESGSGSGETENCVLECEPLSQWVPNDINVGLLAQDYRAQDLANVTSYREWVLFGYLVCPDELLRVTSIDIAMPSLLAPNIQMVFSALAFTQSEVIWYYQHVGIASSKLKAARTVTVDIDQSDPTIGFLLDGIDRLCCLVRKYIAAIRGYALSYLSSCARRIRFLLGTPGMVALDFFSKLFNTLKTFQNLRVKIFLPSHVIYP</sequence>
<comment type="similarity">
    <text evidence="1">Belongs to the HEM-1/HEM-2 family.</text>
</comment>
<evidence type="ECO:0000313" key="4">
    <source>
        <dbReference type="Proteomes" id="UP001459277"/>
    </source>
</evidence>
<proteinExistence type="inferred from homology"/>
<gene>
    <name evidence="3" type="ORF">SO802_006692</name>
</gene>
<dbReference type="GO" id="GO:0031209">
    <property type="term" value="C:SCAR complex"/>
    <property type="evidence" value="ECO:0007669"/>
    <property type="project" value="TreeGrafter"/>
</dbReference>
<accession>A0AAW2DNA7</accession>